<dbReference type="STRING" id="139420.A0A371DSH2"/>
<dbReference type="Pfam" id="PF00743">
    <property type="entry name" value="FMO-like"/>
    <property type="match status" value="1"/>
</dbReference>
<dbReference type="InterPro" id="IPR036188">
    <property type="entry name" value="FAD/NAD-bd_sf"/>
</dbReference>
<accession>A0A371DSH2</accession>
<dbReference type="Gene3D" id="3.50.50.60">
    <property type="entry name" value="FAD/NAD(P)-binding domain"/>
    <property type="match status" value="1"/>
</dbReference>
<evidence type="ECO:0000256" key="5">
    <source>
        <dbReference type="ARBA" id="ARBA00022857"/>
    </source>
</evidence>
<dbReference type="EMBL" id="KZ857382">
    <property type="protein sequence ID" value="RDX55492.1"/>
    <property type="molecule type" value="Genomic_DNA"/>
</dbReference>
<dbReference type="OrthoDB" id="74360at2759"/>
<dbReference type="GO" id="GO:0004499">
    <property type="term" value="F:N,N-dimethylaniline monooxygenase activity"/>
    <property type="evidence" value="ECO:0007669"/>
    <property type="project" value="InterPro"/>
</dbReference>
<keyword evidence="3" id="KW-0285">Flavoprotein</keyword>
<keyword evidence="5" id="KW-0521">NADP</keyword>
<organism evidence="7 8">
    <name type="scientific">Lentinus brumalis</name>
    <dbReference type="NCBI Taxonomy" id="2498619"/>
    <lineage>
        <taxon>Eukaryota</taxon>
        <taxon>Fungi</taxon>
        <taxon>Dikarya</taxon>
        <taxon>Basidiomycota</taxon>
        <taxon>Agaricomycotina</taxon>
        <taxon>Agaricomycetes</taxon>
        <taxon>Polyporales</taxon>
        <taxon>Polyporaceae</taxon>
        <taxon>Lentinus</taxon>
    </lineage>
</organism>
<comment type="cofactor">
    <cofactor evidence="1">
        <name>FAD</name>
        <dbReference type="ChEBI" id="CHEBI:57692"/>
    </cofactor>
</comment>
<evidence type="ECO:0000256" key="2">
    <source>
        <dbReference type="ARBA" id="ARBA00009183"/>
    </source>
</evidence>
<evidence type="ECO:0000256" key="1">
    <source>
        <dbReference type="ARBA" id="ARBA00001974"/>
    </source>
</evidence>
<gene>
    <name evidence="7" type="ORF">OH76DRAFT_745864</name>
</gene>
<evidence type="ECO:0000256" key="4">
    <source>
        <dbReference type="ARBA" id="ARBA00022827"/>
    </source>
</evidence>
<keyword evidence="4" id="KW-0274">FAD</keyword>
<keyword evidence="6" id="KW-0560">Oxidoreductase</keyword>
<dbReference type="InterPro" id="IPR032710">
    <property type="entry name" value="NTF2-like_dom_sf"/>
</dbReference>
<protein>
    <submittedName>
        <fullName evidence="7">FAD/NAD-P-binding domain-containing protein</fullName>
    </submittedName>
</protein>
<proteinExistence type="inferred from homology"/>
<reference evidence="7 8" key="1">
    <citation type="journal article" date="2018" name="Biotechnol. Biofuels">
        <title>Integrative visual omics of the white-rot fungus Polyporus brumalis exposes the biotechnological potential of its oxidative enzymes for delignifying raw plant biomass.</title>
        <authorList>
            <person name="Miyauchi S."/>
            <person name="Rancon A."/>
            <person name="Drula E."/>
            <person name="Hage H."/>
            <person name="Chaduli D."/>
            <person name="Favel A."/>
            <person name="Grisel S."/>
            <person name="Henrissat B."/>
            <person name="Herpoel-Gimbert I."/>
            <person name="Ruiz-Duenas F.J."/>
            <person name="Chevret D."/>
            <person name="Hainaut M."/>
            <person name="Lin J."/>
            <person name="Wang M."/>
            <person name="Pangilinan J."/>
            <person name="Lipzen A."/>
            <person name="Lesage-Meessen L."/>
            <person name="Navarro D."/>
            <person name="Riley R."/>
            <person name="Grigoriev I.V."/>
            <person name="Zhou S."/>
            <person name="Raouche S."/>
            <person name="Rosso M.N."/>
        </authorList>
    </citation>
    <scope>NUCLEOTIDE SEQUENCE [LARGE SCALE GENOMIC DNA]</scope>
    <source>
        <strain evidence="7 8">BRFM 1820</strain>
    </source>
</reference>
<dbReference type="InterPro" id="IPR050982">
    <property type="entry name" value="Auxin_biosynth/cation_transpt"/>
</dbReference>
<evidence type="ECO:0000313" key="8">
    <source>
        <dbReference type="Proteomes" id="UP000256964"/>
    </source>
</evidence>
<keyword evidence="8" id="KW-1185">Reference proteome</keyword>
<evidence type="ECO:0000256" key="3">
    <source>
        <dbReference type="ARBA" id="ARBA00022630"/>
    </source>
</evidence>
<name>A0A371DSH2_9APHY</name>
<sequence>MLSLDPTQSVAMTADPHSIASSWLAAFASAVDAADIAALAELFTPDGWLRDLLVSTWDNRSLEGREKIHGFLSSTLAAAELTNIKLDDTDYLAPRTSFIAQLQSPDVESAFTFECAHGHGQGYVRLLPDGTGDHRAFTVMLMLSDLHGHEESETLILREDLTGVPGRNMQEEFADWVTQVESKPYVLVVGGAQTGLQLAARFKQMNIPALVIERNARPGDVWRKRYPSLTLHTPRRHHSLLYQSYPTNWPEYTGRDKLAGWLDQYAVSQDIVLWTNSTLKPNPKYDPDTREWDVTVIRSGAEVKLRPAHIVLATGTLGAANIPDIHGQDIFRGSVLHSTVYDGPKPHVGKRVVVIGAGNSSIDICQDLILYGAESVTMVQRSSTCVIGRDFISALLRQNWPEDVPMVVSDLRWASIPNGLQKKMSIASQDFMWESQRELHDKLRKGGVKLNMGPEGEGLFIMTLGRLGGFWQDKGGADLIADGRIKIKGGVSPDHFTETSVVFSDGSELPADVVIYATGYVQIKETNRALFGEEMMENTKPVYGLDEEGELRGSYRPSGHPGLWFATGDFFNSRFMSKILALQLKAIQLGLMEATS</sequence>
<evidence type="ECO:0000313" key="7">
    <source>
        <dbReference type="EMBL" id="RDX55492.1"/>
    </source>
</evidence>
<dbReference type="SUPFAM" id="SSF51905">
    <property type="entry name" value="FAD/NAD(P)-binding domain"/>
    <property type="match status" value="2"/>
</dbReference>
<dbReference type="GO" id="GO:0050661">
    <property type="term" value="F:NADP binding"/>
    <property type="evidence" value="ECO:0007669"/>
    <property type="project" value="InterPro"/>
</dbReference>
<evidence type="ECO:0000256" key="6">
    <source>
        <dbReference type="ARBA" id="ARBA00023002"/>
    </source>
</evidence>
<dbReference type="InterPro" id="IPR020946">
    <property type="entry name" value="Flavin_mOase-like"/>
</dbReference>
<comment type="similarity">
    <text evidence="2">Belongs to the FMO family.</text>
</comment>
<dbReference type="PANTHER" id="PTHR43539:SF68">
    <property type="entry name" value="FLAVIN-BINDING MONOOXYGENASE-LIKE PROTEIN (AFU_ORTHOLOGUE AFUA_4G09220)"/>
    <property type="match status" value="1"/>
</dbReference>
<dbReference type="FunFam" id="3.50.50.60:FF:000023">
    <property type="entry name" value="Dimethylaniline monooxygenase [N-oxide-forming]"/>
    <property type="match status" value="1"/>
</dbReference>
<dbReference type="PANTHER" id="PTHR43539">
    <property type="entry name" value="FLAVIN-BINDING MONOOXYGENASE-LIKE PROTEIN (AFU_ORTHOLOGUE AFUA_4G09220)"/>
    <property type="match status" value="1"/>
</dbReference>
<dbReference type="Proteomes" id="UP000256964">
    <property type="component" value="Unassembled WGS sequence"/>
</dbReference>
<dbReference type="SUPFAM" id="SSF54427">
    <property type="entry name" value="NTF2-like"/>
    <property type="match status" value="1"/>
</dbReference>
<dbReference type="GO" id="GO:0050660">
    <property type="term" value="F:flavin adenine dinucleotide binding"/>
    <property type="evidence" value="ECO:0007669"/>
    <property type="project" value="InterPro"/>
</dbReference>
<dbReference type="Gene3D" id="3.10.450.50">
    <property type="match status" value="1"/>
</dbReference>
<dbReference type="AlphaFoldDB" id="A0A371DSH2"/>